<keyword evidence="1" id="KW-0472">Membrane</keyword>
<organism evidence="2 3">
    <name type="scientific">Fervidicola ferrireducens</name>
    <dbReference type="NCBI Taxonomy" id="520764"/>
    <lineage>
        <taxon>Bacteria</taxon>
        <taxon>Bacillati</taxon>
        <taxon>Bacillota</taxon>
        <taxon>Clostridia</taxon>
        <taxon>Thermosediminibacterales</taxon>
        <taxon>Thermosediminibacteraceae</taxon>
        <taxon>Fervidicola</taxon>
    </lineage>
</organism>
<dbReference type="NCBIfam" id="TIGR02849">
    <property type="entry name" value="spore_III_AD"/>
    <property type="match status" value="1"/>
</dbReference>
<reference evidence="2 3" key="1">
    <citation type="submission" date="2015-12" db="EMBL/GenBank/DDBJ databases">
        <title>Draft genome sequnece of Fervidicola ferrireducens strain Y170.</title>
        <authorList>
            <person name="Patel B.K."/>
        </authorList>
    </citation>
    <scope>NUCLEOTIDE SEQUENCE [LARGE SCALE GENOMIC DNA]</scope>
    <source>
        <strain evidence="2 3">Y170</strain>
    </source>
</reference>
<dbReference type="EMBL" id="LOED01000004">
    <property type="protein sequence ID" value="KXG78168.1"/>
    <property type="molecule type" value="Genomic_DNA"/>
</dbReference>
<gene>
    <name evidence="2" type="ORF">AN618_05600</name>
</gene>
<evidence type="ECO:0008006" key="4">
    <source>
        <dbReference type="Google" id="ProtNLM"/>
    </source>
</evidence>
<dbReference type="RefSeq" id="WP_066351788.1">
    <property type="nucleotide sequence ID" value="NZ_LOED01000004.1"/>
</dbReference>
<feature type="transmembrane region" description="Helical" evidence="1">
    <location>
        <begin position="106"/>
        <end position="127"/>
    </location>
</feature>
<dbReference type="PATRIC" id="fig|520764.3.peg.592"/>
<dbReference type="STRING" id="520764.AN618_05600"/>
<dbReference type="InParanoid" id="A0A140LC93"/>
<protein>
    <recommendedName>
        <fullName evidence="4">Stage III sporulation protein AD</fullName>
    </recommendedName>
</protein>
<evidence type="ECO:0000313" key="2">
    <source>
        <dbReference type="EMBL" id="KXG78168.1"/>
    </source>
</evidence>
<name>A0A140LC93_9FIRM</name>
<feature type="transmembrane region" description="Helical" evidence="1">
    <location>
        <begin position="66"/>
        <end position="85"/>
    </location>
</feature>
<dbReference type="Pfam" id="PF06686">
    <property type="entry name" value="SpoIIIAC"/>
    <property type="match status" value="2"/>
</dbReference>
<accession>A0A140LC93</accession>
<dbReference type="InterPro" id="IPR025664">
    <property type="entry name" value="Spore_III_AC/AD"/>
</dbReference>
<keyword evidence="3" id="KW-1185">Reference proteome</keyword>
<feature type="transmembrane region" description="Helical" evidence="1">
    <location>
        <begin position="33"/>
        <end position="54"/>
    </location>
</feature>
<keyword evidence="1" id="KW-1133">Transmembrane helix</keyword>
<dbReference type="FunCoup" id="A0A140LC93">
    <property type="interactions" value="61"/>
</dbReference>
<dbReference type="Proteomes" id="UP000070427">
    <property type="component" value="Unassembled WGS sequence"/>
</dbReference>
<dbReference type="AlphaFoldDB" id="A0A140LC93"/>
<feature type="transmembrane region" description="Helical" evidence="1">
    <location>
        <begin position="6"/>
        <end position="21"/>
    </location>
</feature>
<comment type="caution">
    <text evidence="2">The sequence shown here is derived from an EMBL/GenBank/DDBJ whole genome shotgun (WGS) entry which is preliminary data.</text>
</comment>
<sequence length="128" mass="13882">MEIIQIVGIGLMAAVFVVLLREERPEMALQISIIAGTIVFLLMLNKIASALSLLQNMAARANIDFIFLNTILKIIGIAYVAEFGAQICRDAGSSSIATKIEFAAKIIIMLLSIPILMAVLELLLKILP</sequence>
<dbReference type="OrthoDB" id="1682150at2"/>
<dbReference type="InterPro" id="IPR014211">
    <property type="entry name" value="Spore_III_AD"/>
</dbReference>
<keyword evidence="1" id="KW-0812">Transmembrane</keyword>
<evidence type="ECO:0000256" key="1">
    <source>
        <dbReference type="SAM" id="Phobius"/>
    </source>
</evidence>
<evidence type="ECO:0000313" key="3">
    <source>
        <dbReference type="Proteomes" id="UP000070427"/>
    </source>
</evidence>
<proteinExistence type="predicted"/>